<evidence type="ECO:0000259" key="1">
    <source>
        <dbReference type="Pfam" id="PF13472"/>
    </source>
</evidence>
<reference evidence="3" key="1">
    <citation type="submission" date="2019-06" db="EMBL/GenBank/DDBJ databases">
        <title>Sulfurimonas gotlandica sp. nov., a chemoautotrophic and psychrotolerant epsilonproteobacterium isolated from a pelagic redoxcline, and an emended description of the genus Sulfurimonas.</title>
        <authorList>
            <person name="Wang S."/>
            <person name="Jiang L."/>
            <person name="Shao Z."/>
        </authorList>
    </citation>
    <scope>NUCLEOTIDE SEQUENCE [LARGE SCALE GENOMIC DNA]</scope>
    <source>
        <strain evidence="3">1-1N</strain>
    </source>
</reference>
<dbReference type="RefSeq" id="WP_152298927.1">
    <property type="nucleotide sequence ID" value="NZ_CP041166.1"/>
</dbReference>
<dbReference type="Gene3D" id="3.40.50.1110">
    <property type="entry name" value="SGNH hydrolase"/>
    <property type="match status" value="1"/>
</dbReference>
<dbReference type="EMBL" id="CP041166">
    <property type="protein sequence ID" value="QFR42864.1"/>
    <property type="molecule type" value="Genomic_DNA"/>
</dbReference>
<dbReference type="PANTHER" id="PTHR30383:SF24">
    <property type="entry name" value="THIOESTERASE 1_PROTEASE 1_LYSOPHOSPHOLIPASE L1"/>
    <property type="match status" value="1"/>
</dbReference>
<dbReference type="SUPFAM" id="SSF52266">
    <property type="entry name" value="SGNH hydrolase"/>
    <property type="match status" value="1"/>
</dbReference>
<accession>A0AAJ4DM76</accession>
<gene>
    <name evidence="2" type="ORF">FJR47_02645</name>
</gene>
<name>A0AAJ4DM76_9BACT</name>
<dbReference type="CDD" id="cd01822">
    <property type="entry name" value="Lysophospholipase_L1_like"/>
    <property type="match status" value="1"/>
</dbReference>
<feature type="domain" description="SGNH hydrolase-type esterase" evidence="1">
    <location>
        <begin position="41"/>
        <end position="192"/>
    </location>
</feature>
<evidence type="ECO:0000313" key="2">
    <source>
        <dbReference type="EMBL" id="QFR42864.1"/>
    </source>
</evidence>
<dbReference type="PANTHER" id="PTHR30383">
    <property type="entry name" value="THIOESTERASE 1/PROTEASE 1/LYSOPHOSPHOLIPASE L1"/>
    <property type="match status" value="1"/>
</dbReference>
<organism evidence="2 3">
    <name type="scientific">Sulfurimonas xiamenensis</name>
    <dbReference type="NCBI Taxonomy" id="2590021"/>
    <lineage>
        <taxon>Bacteria</taxon>
        <taxon>Pseudomonadati</taxon>
        <taxon>Campylobacterota</taxon>
        <taxon>Epsilonproteobacteria</taxon>
        <taxon>Campylobacterales</taxon>
        <taxon>Sulfurimonadaceae</taxon>
        <taxon>Sulfurimonas</taxon>
    </lineage>
</organism>
<dbReference type="Proteomes" id="UP000326061">
    <property type="component" value="Chromosome"/>
</dbReference>
<dbReference type="InterPro" id="IPR051532">
    <property type="entry name" value="Ester_Hydrolysis_Enzymes"/>
</dbReference>
<dbReference type="AlphaFoldDB" id="A0AAJ4DM76"/>
<protein>
    <submittedName>
        <fullName evidence="2">Arylesterase</fullName>
    </submittedName>
</protein>
<dbReference type="InterPro" id="IPR013830">
    <property type="entry name" value="SGNH_hydro"/>
</dbReference>
<evidence type="ECO:0000313" key="3">
    <source>
        <dbReference type="Proteomes" id="UP000326061"/>
    </source>
</evidence>
<dbReference type="GO" id="GO:0004622">
    <property type="term" value="F:phosphatidylcholine lysophospholipase activity"/>
    <property type="evidence" value="ECO:0007669"/>
    <property type="project" value="TreeGrafter"/>
</dbReference>
<dbReference type="KEGG" id="suln:FJR47_02645"/>
<dbReference type="InterPro" id="IPR036514">
    <property type="entry name" value="SGNH_hydro_sf"/>
</dbReference>
<sequence>MSKIKVITVLLGAIMLFTIMTKERDSNSLHIKLHSDATILAFGDSITYGFGVAEEDSYPAQLQKRTGIRVINGGVSGEESSEGLERLPKLLEQKPDLVILCHGGNDIIRKRSDEKLKTNLTKMVEIIKASGAEVLLVGVPNFGLLGFSTHSIYAEVAKETEVFFEEDVLSKVLSNNELKIDYIHPNAKGYKIIVDAVVKYLKTVE</sequence>
<dbReference type="Pfam" id="PF13472">
    <property type="entry name" value="Lipase_GDSL_2"/>
    <property type="match status" value="1"/>
</dbReference>
<keyword evidence="3" id="KW-1185">Reference proteome</keyword>
<proteinExistence type="predicted"/>